<reference evidence="1" key="2">
    <citation type="journal article" date="2015" name="Fish Shellfish Immunol.">
        <title>Early steps in the European eel (Anguilla anguilla)-Vibrio vulnificus interaction in the gills: Role of the RtxA13 toxin.</title>
        <authorList>
            <person name="Callol A."/>
            <person name="Pajuelo D."/>
            <person name="Ebbesson L."/>
            <person name="Teles M."/>
            <person name="MacKenzie S."/>
            <person name="Amaro C."/>
        </authorList>
    </citation>
    <scope>NUCLEOTIDE SEQUENCE</scope>
</reference>
<dbReference type="AlphaFoldDB" id="A0A0E9S2Y7"/>
<protein>
    <submittedName>
        <fullName evidence="1">Uncharacterized protein</fullName>
    </submittedName>
</protein>
<sequence length="17" mass="1971">MVRSTTLLMLYQSDISL</sequence>
<name>A0A0E9S2Y7_ANGAN</name>
<evidence type="ECO:0000313" key="1">
    <source>
        <dbReference type="EMBL" id="JAH35754.1"/>
    </source>
</evidence>
<proteinExistence type="predicted"/>
<reference evidence="1" key="1">
    <citation type="submission" date="2014-11" db="EMBL/GenBank/DDBJ databases">
        <authorList>
            <person name="Amaro Gonzalez C."/>
        </authorList>
    </citation>
    <scope>NUCLEOTIDE SEQUENCE</scope>
</reference>
<organism evidence="1">
    <name type="scientific">Anguilla anguilla</name>
    <name type="common">European freshwater eel</name>
    <name type="synonym">Muraena anguilla</name>
    <dbReference type="NCBI Taxonomy" id="7936"/>
    <lineage>
        <taxon>Eukaryota</taxon>
        <taxon>Metazoa</taxon>
        <taxon>Chordata</taxon>
        <taxon>Craniata</taxon>
        <taxon>Vertebrata</taxon>
        <taxon>Euteleostomi</taxon>
        <taxon>Actinopterygii</taxon>
        <taxon>Neopterygii</taxon>
        <taxon>Teleostei</taxon>
        <taxon>Anguilliformes</taxon>
        <taxon>Anguillidae</taxon>
        <taxon>Anguilla</taxon>
    </lineage>
</organism>
<dbReference type="EMBL" id="GBXM01072823">
    <property type="protein sequence ID" value="JAH35754.1"/>
    <property type="molecule type" value="Transcribed_RNA"/>
</dbReference>
<accession>A0A0E9S2Y7</accession>